<accession>A0ABV6B0T1</accession>
<dbReference type="SUPFAM" id="SSF46785">
    <property type="entry name" value="Winged helix' DNA-binding domain"/>
    <property type="match status" value="1"/>
</dbReference>
<evidence type="ECO:0000313" key="2">
    <source>
        <dbReference type="Proteomes" id="UP001589733"/>
    </source>
</evidence>
<proteinExistence type="predicted"/>
<evidence type="ECO:0000313" key="1">
    <source>
        <dbReference type="EMBL" id="MFB9993349.1"/>
    </source>
</evidence>
<gene>
    <name evidence="1" type="ORF">ACFFLM_15380</name>
</gene>
<protein>
    <recommendedName>
        <fullName evidence="3">ArsR family transcriptional regulator</fullName>
    </recommendedName>
</protein>
<sequence length="223" mass="25331">MKETDPPSHWHTVQNQDAARALSDPNTRRILAPFLERERTISDVKCELGIDKNALLLRVRRLCRVGLLHITREEARAGRAIKYYQAVAPGFFVPYDEAPYATPEEWLLADYAGRERELAHATMQAGLQWGASSHRMGFGKRFFRRADGVLEADFAFAMQEEAALLEPEAPAVMSVFVYTHLDLKSAKELQAELLTVVRRFERVGEGRRYLLRLGLAPLVGNEH</sequence>
<evidence type="ECO:0008006" key="3">
    <source>
        <dbReference type="Google" id="ProtNLM"/>
    </source>
</evidence>
<dbReference type="EMBL" id="JBHLYR010000047">
    <property type="protein sequence ID" value="MFB9993349.1"/>
    <property type="molecule type" value="Genomic_DNA"/>
</dbReference>
<comment type="caution">
    <text evidence="1">The sequence shown here is derived from an EMBL/GenBank/DDBJ whole genome shotgun (WGS) entry which is preliminary data.</text>
</comment>
<organism evidence="1 2">
    <name type="scientific">Deinococcus oregonensis</name>
    <dbReference type="NCBI Taxonomy" id="1805970"/>
    <lineage>
        <taxon>Bacteria</taxon>
        <taxon>Thermotogati</taxon>
        <taxon>Deinococcota</taxon>
        <taxon>Deinococci</taxon>
        <taxon>Deinococcales</taxon>
        <taxon>Deinococcaceae</taxon>
        <taxon>Deinococcus</taxon>
    </lineage>
</organism>
<keyword evidence="2" id="KW-1185">Reference proteome</keyword>
<name>A0ABV6B0T1_9DEIO</name>
<dbReference type="InterPro" id="IPR036390">
    <property type="entry name" value="WH_DNA-bd_sf"/>
</dbReference>
<dbReference type="RefSeq" id="WP_380012005.1">
    <property type="nucleotide sequence ID" value="NZ_JBHLYR010000047.1"/>
</dbReference>
<dbReference type="Proteomes" id="UP001589733">
    <property type="component" value="Unassembled WGS sequence"/>
</dbReference>
<dbReference type="InterPro" id="IPR036388">
    <property type="entry name" value="WH-like_DNA-bd_sf"/>
</dbReference>
<dbReference type="Gene3D" id="1.10.10.10">
    <property type="entry name" value="Winged helix-like DNA-binding domain superfamily/Winged helix DNA-binding domain"/>
    <property type="match status" value="1"/>
</dbReference>
<reference evidence="1 2" key="1">
    <citation type="submission" date="2024-09" db="EMBL/GenBank/DDBJ databases">
        <authorList>
            <person name="Sun Q."/>
            <person name="Mori K."/>
        </authorList>
    </citation>
    <scope>NUCLEOTIDE SEQUENCE [LARGE SCALE GENOMIC DNA]</scope>
    <source>
        <strain evidence="1 2">JCM 13503</strain>
    </source>
</reference>